<dbReference type="AlphaFoldDB" id="A0A7J4XID0"/>
<reference evidence="2 3" key="1">
    <citation type="journal article" date="2019" name="Nat. Med.">
        <title>A library of human gut bacterial isolates paired with longitudinal multiomics data enables mechanistic microbiome research.</title>
        <authorList>
            <person name="Poyet M."/>
            <person name="Groussin M."/>
            <person name="Gibbons S.M."/>
            <person name="Avila-Pacheco J."/>
            <person name="Jiang X."/>
            <person name="Kearney S.M."/>
            <person name="Perrotta A.R."/>
            <person name="Berdy B."/>
            <person name="Zhao S."/>
            <person name="Lieberman T.D."/>
            <person name="Swanson P.K."/>
            <person name="Smith M."/>
            <person name="Roesemann S."/>
            <person name="Alexander J.E."/>
            <person name="Rich S.A."/>
            <person name="Livny J."/>
            <person name="Vlamakis H."/>
            <person name="Clish C."/>
            <person name="Bullock K."/>
            <person name="Deik A."/>
            <person name="Scott J."/>
            <person name="Pierce K.A."/>
            <person name="Xavier R.J."/>
            <person name="Alm E.J."/>
        </authorList>
    </citation>
    <scope>NUCLEOTIDE SEQUENCE [LARGE SCALE GENOMIC DNA]</scope>
    <source>
        <strain evidence="2 3">BIOML-A10</strain>
    </source>
</reference>
<protein>
    <submittedName>
        <fullName evidence="2">T9SS type A sorting domain-containing protein</fullName>
    </submittedName>
</protein>
<dbReference type="InterPro" id="IPR026444">
    <property type="entry name" value="Secre_tail"/>
</dbReference>
<dbReference type="Gene3D" id="2.160.20.110">
    <property type="match status" value="1"/>
</dbReference>
<organism evidence="2 3">
    <name type="scientific">Bacteroides salyersiae</name>
    <dbReference type="NCBI Taxonomy" id="291644"/>
    <lineage>
        <taxon>Bacteria</taxon>
        <taxon>Pseudomonadati</taxon>
        <taxon>Bacteroidota</taxon>
        <taxon>Bacteroidia</taxon>
        <taxon>Bacteroidales</taxon>
        <taxon>Bacteroidaceae</taxon>
        <taxon>Bacteroides</taxon>
    </lineage>
</organism>
<dbReference type="Pfam" id="PF18962">
    <property type="entry name" value="Por_Secre_tail"/>
    <property type="match status" value="1"/>
</dbReference>
<proteinExistence type="predicted"/>
<sequence length="490" mass="52582">MYTNNRILLQTNMFNLEKVEIMKKVFYKSLILAFSATMLSANVNAQFAGGTGTESDPYIIQTAEQLNEVRNYLDGNNFRLDNDIDLTSYLAANSAENGWLPIGSDPEGITGSFDGNGHVISGFYINRPETSNVGLFGFIKSSGIFSVKKLGLIIADGKEVKGLDNVGGIIGQVPYTGQTIKITECFVIGNITAEGNGAVTGTATGTAGSIIAMTSALGRVELLNCYAAGKVYGFCKAGGLVGQGYRGIKIESSYSTCEVEAGTNKSQSKAGGLIGECGFPNGNAIRHDVIYSIALNPSVKAPNSPDLHIGRLVGFEKPDNTGKYNYEASYAWADMLVNDAAVTDGQETNKNGLNQSSNDVIQETIYFGDNNNDYLFWDPAIWSMGNGKYQLPILKAFAADKQPDTKVAHLPERTSTGITMSSSEKLSVYPTLTKDKITITNKADNAKVSIYDQVGKLVMTSFDSEISIATLNSGIYLLNVQGTVVKIVKE</sequence>
<dbReference type="Proteomes" id="UP000422221">
    <property type="component" value="Unassembled WGS sequence"/>
</dbReference>
<comment type="caution">
    <text evidence="2">The sequence shown here is derived from an EMBL/GenBank/DDBJ whole genome shotgun (WGS) entry which is preliminary data.</text>
</comment>
<feature type="domain" description="Secretion system C-terminal sorting" evidence="1">
    <location>
        <begin position="428"/>
        <end position="484"/>
    </location>
</feature>
<evidence type="ECO:0000313" key="3">
    <source>
        <dbReference type="Proteomes" id="UP000422221"/>
    </source>
</evidence>
<evidence type="ECO:0000313" key="2">
    <source>
        <dbReference type="EMBL" id="KAA3765113.1"/>
    </source>
</evidence>
<evidence type="ECO:0000259" key="1">
    <source>
        <dbReference type="Pfam" id="PF18962"/>
    </source>
</evidence>
<dbReference type="EMBL" id="VWMK01000010">
    <property type="protein sequence ID" value="KAA3765113.1"/>
    <property type="molecule type" value="Genomic_DNA"/>
</dbReference>
<dbReference type="NCBIfam" id="TIGR04183">
    <property type="entry name" value="Por_Secre_tail"/>
    <property type="match status" value="1"/>
</dbReference>
<gene>
    <name evidence="2" type="ORF">F3F73_11065</name>
</gene>
<name>A0A7J4XID0_9BACE</name>
<accession>A0A7J4XID0</accession>